<dbReference type="SMART" id="SM00028">
    <property type="entry name" value="TPR"/>
    <property type="match status" value="5"/>
</dbReference>
<keyword evidence="2" id="KW-0808">Transferase</keyword>
<proteinExistence type="predicted"/>
<sequence length="594" mass="65680">MEQMPNIKQNDRFRVCAQTGHLKLRQIKPLAALAALALFASGCGGTASSSLDMHNTDATDAARAPAQRSEPYNPQSVAAHYLAARQALYMSEIEDSAHFYMRSLEAEPDNIEFLQRNFMSQYYLGHIERAASIGRQLESLNIMTSLSYEPSIAMAIRAGDWDAVMVLVDNVAENIPSRQFAGVIKSWAMIATGRGDAGITHLTDSALSLVDAENGLPFYHQLHHALMFEALGNKDDALLKAQLLIDEQIPSSAMMLDLAGLLYRLDARDMADAMLDQKLPRAFDLKTTRQHLANQANQPPTIAQNIANGVLQTASNAGDGQPQTIGARLRFAIYIAPGLDAVHFSLAQALSMLALDSSAMAVLADIDPDGVWAQPAMLMKLDMLVAQNDFETALSILNAHLAKHPDNGFLHKEHADILRRNGNYAASRDAYLRAESYGFESPTLDRNLAITYEQLGIDDKAEERFLAALTINPNDAFTLNYLGYWWADEGRNLSEAIKLIEKAVELRPESGYFVDSLGWVHYKLGNFAVAVELLEKATTLEPADPVIFDHLGDVYWRLDRYAEARHMWDFAIEQSDDPVLSDTIRTKLSDGLDP</sequence>
<organism evidence="2 3">
    <name type="scientific">Puniceispirillum marinum (strain IMCC1322)</name>
    <dbReference type="NCBI Taxonomy" id="488538"/>
    <lineage>
        <taxon>Bacteria</taxon>
        <taxon>Pseudomonadati</taxon>
        <taxon>Pseudomonadota</taxon>
        <taxon>Alphaproteobacteria</taxon>
        <taxon>Candidatus Puniceispirillales</taxon>
        <taxon>Candidatus Puniceispirillaceae</taxon>
        <taxon>Candidatus Puniceispirillum</taxon>
    </lineage>
</organism>
<dbReference type="InterPro" id="IPR011990">
    <property type="entry name" value="TPR-like_helical_dom_sf"/>
</dbReference>
<gene>
    <name evidence="2" type="ordered locus">SAR116_1661</name>
</gene>
<dbReference type="GO" id="GO:0016740">
    <property type="term" value="F:transferase activity"/>
    <property type="evidence" value="ECO:0007669"/>
    <property type="project" value="UniProtKB-KW"/>
</dbReference>
<name>D5BUF7_PUNMI</name>
<dbReference type="PANTHER" id="PTHR12558">
    <property type="entry name" value="CELL DIVISION CYCLE 16,23,27"/>
    <property type="match status" value="1"/>
</dbReference>
<dbReference type="PROSITE" id="PS50005">
    <property type="entry name" value="TPR"/>
    <property type="match status" value="2"/>
</dbReference>
<dbReference type="OrthoDB" id="9766710at2"/>
<feature type="repeat" description="TPR" evidence="1">
    <location>
        <begin position="511"/>
        <end position="544"/>
    </location>
</feature>
<dbReference type="Proteomes" id="UP000007460">
    <property type="component" value="Chromosome"/>
</dbReference>
<dbReference type="Gene3D" id="1.25.40.10">
    <property type="entry name" value="Tetratricopeptide repeat domain"/>
    <property type="match status" value="3"/>
</dbReference>
<keyword evidence="1" id="KW-0802">TPR repeat</keyword>
<dbReference type="KEGG" id="apb:SAR116_1661"/>
<protein>
    <submittedName>
        <fullName evidence="2">TPR repeat protein</fullName>
        <ecNumber evidence="2">2.-.-.-</ecNumber>
    </submittedName>
</protein>
<reference evidence="2 3" key="1">
    <citation type="journal article" date="2010" name="J. Bacteriol.">
        <title>Complete genome sequence of "Candidatus Puniceispirillum marinum" IMCC1322, a representative of the SAR116 clade in the Alphaproteobacteria.</title>
        <authorList>
            <person name="Oh H.M."/>
            <person name="Kwon K.K."/>
            <person name="Kang I."/>
            <person name="Kang S.G."/>
            <person name="Lee J.H."/>
            <person name="Kim S.J."/>
            <person name="Cho J.C."/>
        </authorList>
    </citation>
    <scope>NUCLEOTIDE SEQUENCE [LARGE SCALE GENOMIC DNA]</scope>
    <source>
        <strain evidence="2 3">IMCC1322</strain>
    </source>
</reference>
<dbReference type="EC" id="2.-.-.-" evidence="2"/>
<dbReference type="InterPro" id="IPR019734">
    <property type="entry name" value="TPR_rpt"/>
</dbReference>
<dbReference type="SUPFAM" id="SSF48452">
    <property type="entry name" value="TPR-like"/>
    <property type="match status" value="2"/>
</dbReference>
<keyword evidence="3" id="KW-1185">Reference proteome</keyword>
<dbReference type="STRING" id="488538.SAR116_1661"/>
<dbReference type="eggNOG" id="COG0457">
    <property type="taxonomic scope" value="Bacteria"/>
</dbReference>
<dbReference type="EMBL" id="CP001751">
    <property type="protein sequence ID" value="ADE39904.1"/>
    <property type="molecule type" value="Genomic_DNA"/>
</dbReference>
<dbReference type="RefSeq" id="WP_013046531.1">
    <property type="nucleotide sequence ID" value="NC_014010.1"/>
</dbReference>
<evidence type="ECO:0000256" key="1">
    <source>
        <dbReference type="PROSITE-ProRule" id="PRU00339"/>
    </source>
</evidence>
<accession>D5BUF7</accession>
<dbReference type="Pfam" id="PF13432">
    <property type="entry name" value="TPR_16"/>
    <property type="match status" value="2"/>
</dbReference>
<dbReference type="HOGENOM" id="CLU_007251_2_1_5"/>
<evidence type="ECO:0000313" key="2">
    <source>
        <dbReference type="EMBL" id="ADE39904.1"/>
    </source>
</evidence>
<dbReference type="AlphaFoldDB" id="D5BUF7"/>
<dbReference type="PANTHER" id="PTHR12558:SF13">
    <property type="entry name" value="CELL DIVISION CYCLE PROTEIN 27 HOMOLOG"/>
    <property type="match status" value="1"/>
</dbReference>
<feature type="repeat" description="TPR" evidence="1">
    <location>
        <begin position="442"/>
        <end position="475"/>
    </location>
</feature>
<evidence type="ECO:0000313" key="3">
    <source>
        <dbReference type="Proteomes" id="UP000007460"/>
    </source>
</evidence>